<feature type="binding site" evidence="6 7">
    <location>
        <position position="279"/>
    </location>
    <ligand>
        <name>L-serine</name>
        <dbReference type="ChEBI" id="CHEBI:33384"/>
    </ligand>
</feature>
<sequence>MIDLRALREDPERLRVSQRARGEDETVVDTLLDLDERRRSAQSSFERLRAEQKSFGKSVSRAQGEERQELLTRAKELAQQVKDAEAEADRLGGELNDVLRVVPNLVEEGAPAGGEDDFVVLEHVGEVPAFDFEPKDHLELGESLGAIDMERGAKVSGARFYYLTGVGARLQYALLNLAMEQAVENGFVPMYPPVLVKPEAMEGTGFLGAHAAEVYQLPEDDLFLVGTSEVPLAAYHMNEIIDALPRRYAAWSSCFRREAGSYGKDTRGIIRVHQFDKVEMFSYCDPADAHQEHLRLLDWEKQMLAKVEIPYRVIDVAAGDLGTSAARKYDCEAWVPSQGRYREVTSTSNCTEFQARRLSVRYRDEDGKSGPVATLNGTLATTRWMVSILENHQQADGSVRVPKALQKFIGLEVLEPTKR</sequence>
<comment type="similarity">
    <text evidence="6">Belongs to the class-II aminoacyl-tRNA synthetase family. Type-1 seryl-tRNA synthetase subfamily.</text>
</comment>
<dbReference type="CDD" id="cd00770">
    <property type="entry name" value="SerRS_core"/>
    <property type="match status" value="1"/>
</dbReference>
<dbReference type="GO" id="GO:0005524">
    <property type="term" value="F:ATP binding"/>
    <property type="evidence" value="ECO:0007669"/>
    <property type="project" value="UniProtKB-UniRule"/>
</dbReference>
<feature type="binding site" evidence="7">
    <location>
        <position position="256"/>
    </location>
    <ligand>
        <name>L-serine</name>
        <dbReference type="ChEBI" id="CHEBI:33384"/>
    </ligand>
</feature>
<dbReference type="PANTHER" id="PTHR11778">
    <property type="entry name" value="SERYL-TRNA SYNTHETASE"/>
    <property type="match status" value="1"/>
</dbReference>
<dbReference type="PROSITE" id="PS50862">
    <property type="entry name" value="AA_TRNA_LIGASE_II"/>
    <property type="match status" value="1"/>
</dbReference>
<dbReference type="UniPathway" id="UPA00906">
    <property type="reaction ID" value="UER00895"/>
</dbReference>
<dbReference type="InterPro" id="IPR045864">
    <property type="entry name" value="aa-tRNA-synth_II/BPL/LPL"/>
</dbReference>
<dbReference type="InterPro" id="IPR042103">
    <property type="entry name" value="SerRS_1_N_sf"/>
</dbReference>
<feature type="coiled-coil region" evidence="9">
    <location>
        <begin position="31"/>
        <end position="101"/>
    </location>
</feature>
<comment type="subcellular location">
    <subcellularLocation>
        <location evidence="6">Cytoplasm</location>
    </subcellularLocation>
</comment>
<reference evidence="11 12" key="1">
    <citation type="submission" date="2018-10" db="EMBL/GenBank/DDBJ databases">
        <title>Isolation from soil.</title>
        <authorList>
            <person name="Hu J."/>
        </authorList>
    </citation>
    <scope>NUCLEOTIDE SEQUENCE [LARGE SCALE GENOMIC DNA]</scope>
    <source>
        <strain evidence="11 12">NEAU-Ht49</strain>
    </source>
</reference>
<comment type="function">
    <text evidence="6">Catalyzes the attachment of serine to tRNA(Ser). Is also able to aminoacylate tRNA(Sec) with serine, to form the misacylated tRNA L-seryl-tRNA(Sec), which will be further converted into selenocysteinyl-tRNA(Sec).</text>
</comment>
<feature type="binding site" evidence="8">
    <location>
        <begin position="272"/>
        <end position="275"/>
    </location>
    <ligand>
        <name>ATP</name>
        <dbReference type="ChEBI" id="CHEBI:30616"/>
    </ligand>
</feature>
<feature type="domain" description="Aminoacyl-transfer RNA synthetases class-II family profile" evidence="10">
    <location>
        <begin position="136"/>
        <end position="402"/>
    </location>
</feature>
<evidence type="ECO:0000313" key="11">
    <source>
        <dbReference type="EMBL" id="RMI41909.1"/>
    </source>
</evidence>
<feature type="binding site" evidence="6 8">
    <location>
        <begin position="256"/>
        <end position="258"/>
    </location>
    <ligand>
        <name>ATP</name>
        <dbReference type="ChEBI" id="CHEBI:30616"/>
    </ligand>
</feature>
<comment type="catalytic activity">
    <reaction evidence="6">
        <text>tRNA(Ser) + L-serine + ATP = L-seryl-tRNA(Ser) + AMP + diphosphate + H(+)</text>
        <dbReference type="Rhea" id="RHEA:12292"/>
        <dbReference type="Rhea" id="RHEA-COMP:9669"/>
        <dbReference type="Rhea" id="RHEA-COMP:9703"/>
        <dbReference type="ChEBI" id="CHEBI:15378"/>
        <dbReference type="ChEBI" id="CHEBI:30616"/>
        <dbReference type="ChEBI" id="CHEBI:33019"/>
        <dbReference type="ChEBI" id="CHEBI:33384"/>
        <dbReference type="ChEBI" id="CHEBI:78442"/>
        <dbReference type="ChEBI" id="CHEBI:78533"/>
        <dbReference type="ChEBI" id="CHEBI:456215"/>
        <dbReference type="EC" id="6.1.1.11"/>
    </reaction>
</comment>
<keyword evidence="12" id="KW-1185">Reference proteome</keyword>
<organism evidence="11 12">
    <name type="scientific">Actinomadura harenae</name>
    <dbReference type="NCBI Taxonomy" id="2483351"/>
    <lineage>
        <taxon>Bacteria</taxon>
        <taxon>Bacillati</taxon>
        <taxon>Actinomycetota</taxon>
        <taxon>Actinomycetes</taxon>
        <taxon>Streptosporangiales</taxon>
        <taxon>Thermomonosporaceae</taxon>
        <taxon>Actinomadura</taxon>
    </lineage>
</organism>
<gene>
    <name evidence="6" type="primary">serS</name>
    <name evidence="11" type="ORF">EBO15_21600</name>
</gene>
<keyword evidence="9" id="KW-0175">Coiled coil</keyword>
<keyword evidence="2 6" id="KW-0547">Nucleotide-binding</keyword>
<dbReference type="GO" id="GO:0004828">
    <property type="term" value="F:serine-tRNA ligase activity"/>
    <property type="evidence" value="ECO:0007669"/>
    <property type="project" value="UniProtKB-UniRule"/>
</dbReference>
<dbReference type="GO" id="GO:0006434">
    <property type="term" value="P:seryl-tRNA aminoacylation"/>
    <property type="evidence" value="ECO:0007669"/>
    <property type="project" value="UniProtKB-UniRule"/>
</dbReference>
<dbReference type="Gene3D" id="3.30.930.10">
    <property type="entry name" value="Bira Bifunctional Protein, Domain 2"/>
    <property type="match status" value="1"/>
</dbReference>
<comment type="subunit">
    <text evidence="6">Homodimer. The tRNA molecule binds across the dimer.</text>
</comment>
<dbReference type="PIRSF" id="PIRSF001529">
    <property type="entry name" value="Ser-tRNA-synth_IIa"/>
    <property type="match status" value="1"/>
</dbReference>
<comment type="domain">
    <text evidence="6">Consists of two distinct domains, a catalytic core and a N-terminal extension that is involved in tRNA binding.</text>
</comment>
<comment type="caution">
    <text evidence="11">The sequence shown here is derived from an EMBL/GenBank/DDBJ whole genome shotgun (WGS) entry which is preliminary data.</text>
</comment>
<feature type="binding site" evidence="7">
    <location>
        <position position="376"/>
    </location>
    <ligand>
        <name>L-serine</name>
        <dbReference type="ChEBI" id="CHEBI:33384"/>
    </ligand>
</feature>
<feature type="binding site" evidence="6">
    <location>
        <position position="272"/>
    </location>
    <ligand>
        <name>ATP</name>
        <dbReference type="ChEBI" id="CHEBI:30616"/>
    </ligand>
</feature>
<dbReference type="SUPFAM" id="SSF46589">
    <property type="entry name" value="tRNA-binding arm"/>
    <property type="match status" value="1"/>
</dbReference>
<keyword evidence="1 6" id="KW-0436">Ligase</keyword>
<dbReference type="GO" id="GO:0005737">
    <property type="term" value="C:cytoplasm"/>
    <property type="evidence" value="ECO:0007669"/>
    <property type="project" value="UniProtKB-SubCell"/>
</dbReference>
<feature type="binding site" evidence="6">
    <location>
        <position position="378"/>
    </location>
    <ligand>
        <name>L-serine</name>
        <dbReference type="ChEBI" id="CHEBI:33384"/>
    </ligand>
</feature>
<evidence type="ECO:0000256" key="8">
    <source>
        <dbReference type="PIRSR" id="PIRSR001529-2"/>
    </source>
</evidence>
<evidence type="ECO:0000256" key="5">
    <source>
        <dbReference type="ARBA" id="ARBA00023146"/>
    </source>
</evidence>
<evidence type="ECO:0000256" key="7">
    <source>
        <dbReference type="PIRSR" id="PIRSR001529-1"/>
    </source>
</evidence>
<dbReference type="RefSeq" id="WP_122196236.1">
    <property type="nucleotide sequence ID" value="NZ_JBHSKC010000030.1"/>
</dbReference>
<evidence type="ECO:0000256" key="6">
    <source>
        <dbReference type="HAMAP-Rule" id="MF_00176"/>
    </source>
</evidence>
<dbReference type="AlphaFoldDB" id="A0A3M2LWQ2"/>
<protein>
    <recommendedName>
        <fullName evidence="6">Serine--tRNA ligase</fullName>
        <ecNumber evidence="6">6.1.1.11</ecNumber>
    </recommendedName>
    <alternativeName>
        <fullName evidence="6">Seryl-tRNA synthetase</fullName>
        <shortName evidence="6">SerRS</shortName>
    </alternativeName>
    <alternativeName>
        <fullName evidence="6">Seryl-tRNA(Ser/Sec) synthetase</fullName>
    </alternativeName>
</protein>
<proteinExistence type="inferred from homology"/>
<dbReference type="SUPFAM" id="SSF55681">
    <property type="entry name" value="Class II aaRS and biotin synthetases"/>
    <property type="match status" value="1"/>
</dbReference>
<keyword evidence="3 6" id="KW-0067">ATP-binding</keyword>
<evidence type="ECO:0000256" key="3">
    <source>
        <dbReference type="ARBA" id="ARBA00022840"/>
    </source>
</evidence>
<feature type="site" description="Important for serine binding" evidence="7">
    <location>
        <position position="378"/>
    </location>
</feature>
<evidence type="ECO:0000256" key="2">
    <source>
        <dbReference type="ARBA" id="ARBA00022741"/>
    </source>
</evidence>
<dbReference type="InterPro" id="IPR002314">
    <property type="entry name" value="aa-tRNA-synt_IIb"/>
</dbReference>
<dbReference type="InterPro" id="IPR033729">
    <property type="entry name" value="SerRS_core"/>
</dbReference>
<feature type="binding site" evidence="6 8">
    <location>
        <begin position="343"/>
        <end position="346"/>
    </location>
    <ligand>
        <name>ATP</name>
        <dbReference type="ChEBI" id="CHEBI:30616"/>
    </ligand>
</feature>
<dbReference type="EMBL" id="RFFG01000038">
    <property type="protein sequence ID" value="RMI41909.1"/>
    <property type="molecule type" value="Genomic_DNA"/>
</dbReference>
<dbReference type="PRINTS" id="PR00981">
    <property type="entry name" value="TRNASYNTHSER"/>
</dbReference>
<dbReference type="NCBIfam" id="TIGR00414">
    <property type="entry name" value="serS"/>
    <property type="match status" value="1"/>
</dbReference>
<dbReference type="OrthoDB" id="9804647at2"/>
<dbReference type="Gene3D" id="1.10.287.40">
    <property type="entry name" value="Serine-tRNA synthetase, tRNA binding domain"/>
    <property type="match status" value="1"/>
</dbReference>
<dbReference type="Proteomes" id="UP000282674">
    <property type="component" value="Unassembled WGS sequence"/>
</dbReference>
<keyword evidence="5 6" id="KW-0030">Aminoacyl-tRNA synthetase</keyword>
<evidence type="ECO:0000256" key="1">
    <source>
        <dbReference type="ARBA" id="ARBA00022598"/>
    </source>
</evidence>
<name>A0A3M2LWQ2_9ACTN</name>
<feature type="binding site" evidence="6">
    <location>
        <begin position="227"/>
        <end position="229"/>
    </location>
    <ligand>
        <name>L-serine</name>
        <dbReference type="ChEBI" id="CHEBI:33384"/>
    </ligand>
</feature>
<evidence type="ECO:0000256" key="9">
    <source>
        <dbReference type="SAM" id="Coils"/>
    </source>
</evidence>
<dbReference type="InterPro" id="IPR015866">
    <property type="entry name" value="Ser-tRNA-synth_1_N"/>
</dbReference>
<evidence type="ECO:0000256" key="4">
    <source>
        <dbReference type="ARBA" id="ARBA00022917"/>
    </source>
</evidence>
<dbReference type="InterPro" id="IPR002317">
    <property type="entry name" value="Ser-tRNA-ligase_type_1"/>
</dbReference>
<dbReference type="Pfam" id="PF02403">
    <property type="entry name" value="Seryl_tRNA_N"/>
    <property type="match status" value="1"/>
</dbReference>
<dbReference type="GO" id="GO:0016260">
    <property type="term" value="P:selenocysteine biosynthetic process"/>
    <property type="evidence" value="ECO:0007669"/>
    <property type="project" value="UniProtKB-UniRule"/>
</dbReference>
<comment type="catalytic activity">
    <reaction evidence="6">
        <text>tRNA(Sec) + L-serine + ATP = L-seryl-tRNA(Sec) + AMP + diphosphate + H(+)</text>
        <dbReference type="Rhea" id="RHEA:42580"/>
        <dbReference type="Rhea" id="RHEA-COMP:9742"/>
        <dbReference type="Rhea" id="RHEA-COMP:10128"/>
        <dbReference type="ChEBI" id="CHEBI:15378"/>
        <dbReference type="ChEBI" id="CHEBI:30616"/>
        <dbReference type="ChEBI" id="CHEBI:33019"/>
        <dbReference type="ChEBI" id="CHEBI:33384"/>
        <dbReference type="ChEBI" id="CHEBI:78442"/>
        <dbReference type="ChEBI" id="CHEBI:78533"/>
        <dbReference type="ChEBI" id="CHEBI:456215"/>
        <dbReference type="EC" id="6.1.1.11"/>
    </reaction>
</comment>
<dbReference type="Pfam" id="PF00587">
    <property type="entry name" value="tRNA-synt_2b"/>
    <property type="match status" value="1"/>
</dbReference>
<dbReference type="HAMAP" id="MF_00176">
    <property type="entry name" value="Ser_tRNA_synth_type1"/>
    <property type="match status" value="1"/>
</dbReference>
<dbReference type="EC" id="6.1.1.11" evidence="6"/>
<accession>A0A3M2LWQ2</accession>
<dbReference type="InterPro" id="IPR006195">
    <property type="entry name" value="aa-tRNA-synth_II"/>
</dbReference>
<feature type="binding site" evidence="7">
    <location>
        <position position="227"/>
    </location>
    <ligand>
        <name>L-serine</name>
        <dbReference type="ChEBI" id="CHEBI:33384"/>
    </ligand>
</feature>
<comment type="pathway">
    <text evidence="6">Aminoacyl-tRNA biosynthesis; selenocysteinyl-tRNA(Sec) biosynthesis; L-seryl-tRNA(Sec) from L-serine and tRNA(Sec): step 1/1.</text>
</comment>
<evidence type="ECO:0000259" key="10">
    <source>
        <dbReference type="PROSITE" id="PS50862"/>
    </source>
</evidence>
<dbReference type="InterPro" id="IPR010978">
    <property type="entry name" value="tRNA-bd_arm"/>
</dbReference>
<keyword evidence="6" id="KW-0963">Cytoplasm</keyword>
<evidence type="ECO:0000313" key="12">
    <source>
        <dbReference type="Proteomes" id="UP000282674"/>
    </source>
</evidence>
<keyword evidence="4 6" id="KW-0648">Protein biosynthesis</keyword>